<keyword evidence="1" id="KW-0812">Transmembrane</keyword>
<dbReference type="EMBL" id="PPEI02000002">
    <property type="protein sequence ID" value="PWN66129.1"/>
    <property type="molecule type" value="Genomic_DNA"/>
</dbReference>
<keyword evidence="3" id="KW-1185">Reference proteome</keyword>
<protein>
    <submittedName>
        <fullName evidence="2">Uncharacterized protein</fullName>
    </submittedName>
</protein>
<name>A0A316WYB8_9FLAO</name>
<feature type="transmembrane region" description="Helical" evidence="1">
    <location>
        <begin position="187"/>
        <end position="208"/>
    </location>
</feature>
<organism evidence="2 3">
    <name type="scientific">Chryseobacterium oncorhynchi</name>
    <dbReference type="NCBI Taxonomy" id="741074"/>
    <lineage>
        <taxon>Bacteria</taxon>
        <taxon>Pseudomonadati</taxon>
        <taxon>Bacteroidota</taxon>
        <taxon>Flavobacteriia</taxon>
        <taxon>Flavobacteriales</taxon>
        <taxon>Weeksellaceae</taxon>
        <taxon>Chryseobacterium group</taxon>
        <taxon>Chryseobacterium</taxon>
    </lineage>
</organism>
<reference evidence="2" key="1">
    <citation type="submission" date="2018-04" db="EMBL/GenBank/DDBJ databases">
        <title>Draft Genome Sequences of Chryseobacterium lactis NCTC11390T isolated from milk, Chryseobacterium oncorhynchi 701B-08T from rainbow trout, and Chryseobacterium viscerum 687B-08T from diseased fish.</title>
        <authorList>
            <person name="Jeong J.-J."/>
            <person name="Lee Y.J."/>
            <person name="Pathiraja D."/>
            <person name="Park B."/>
            <person name="Choi I.-G."/>
            <person name="Kim K.D."/>
        </authorList>
    </citation>
    <scope>NUCLEOTIDE SEQUENCE [LARGE SCALE GENOMIC DNA]</scope>
    <source>
        <strain evidence="2">701B-08</strain>
    </source>
</reference>
<feature type="transmembrane region" description="Helical" evidence="1">
    <location>
        <begin position="252"/>
        <end position="269"/>
    </location>
</feature>
<feature type="transmembrane region" description="Helical" evidence="1">
    <location>
        <begin position="12"/>
        <end position="41"/>
    </location>
</feature>
<evidence type="ECO:0000256" key="1">
    <source>
        <dbReference type="SAM" id="Phobius"/>
    </source>
</evidence>
<dbReference type="AlphaFoldDB" id="A0A316WYB8"/>
<comment type="caution">
    <text evidence="2">The sequence shown here is derived from an EMBL/GenBank/DDBJ whole genome shotgun (WGS) entry which is preliminary data.</text>
</comment>
<proteinExistence type="predicted"/>
<feature type="transmembrane region" description="Helical" evidence="1">
    <location>
        <begin position="86"/>
        <end position="104"/>
    </location>
</feature>
<evidence type="ECO:0000313" key="3">
    <source>
        <dbReference type="Proteomes" id="UP000236182"/>
    </source>
</evidence>
<feature type="transmembrane region" description="Helical" evidence="1">
    <location>
        <begin position="214"/>
        <end position="231"/>
    </location>
</feature>
<feature type="transmembrane region" description="Helical" evidence="1">
    <location>
        <begin position="125"/>
        <end position="142"/>
    </location>
</feature>
<evidence type="ECO:0000313" key="2">
    <source>
        <dbReference type="EMBL" id="PWN66129.1"/>
    </source>
</evidence>
<dbReference type="Proteomes" id="UP000236182">
    <property type="component" value="Unassembled WGS sequence"/>
</dbReference>
<sequence>MLNLSPRISIPALIVFGVLIAVKLPADYYYPIIFFILTFLFHCERKDIPFLKKVFVQTWRWVIVLEAAIIYSMLLIGNIHYKVEKIGFGLYILILLLAFVSPRMRPVVTIKWNIIPDDLFEWKSFLRKNSWMAIPGCILVLFSSYHPAALIIVGTVILDYISHIYEPNENKEMLEMYFRKYTIQKKIRKNSLFFNILLLPTYCSFLLLNPAESIYILYYFAFMNLYFLLILTRKYKNYNHKEKSSNYNMGVYIEYFLCSMTIIPAVFILNKNIKEASKNIKTYVGD</sequence>
<accession>A0A316WYB8</accession>
<feature type="transmembrane region" description="Helical" evidence="1">
    <location>
        <begin position="61"/>
        <end position="80"/>
    </location>
</feature>
<gene>
    <name evidence="2" type="ORF">C1638_007065</name>
</gene>
<keyword evidence="1" id="KW-1133">Transmembrane helix</keyword>
<keyword evidence="1" id="KW-0472">Membrane</keyword>